<evidence type="ECO:0000256" key="3">
    <source>
        <dbReference type="ARBA" id="ARBA00022692"/>
    </source>
</evidence>
<feature type="transmembrane region" description="Helical" evidence="6">
    <location>
        <begin position="433"/>
        <end position="452"/>
    </location>
</feature>
<evidence type="ECO:0008006" key="11">
    <source>
        <dbReference type="Google" id="ProtNLM"/>
    </source>
</evidence>
<evidence type="ECO:0000313" key="9">
    <source>
        <dbReference type="EMBL" id="OIN60484.1"/>
    </source>
</evidence>
<keyword evidence="2" id="KW-1003">Cell membrane</keyword>
<dbReference type="InterPro" id="IPR003838">
    <property type="entry name" value="ABC3_permease_C"/>
</dbReference>
<protein>
    <recommendedName>
        <fullName evidence="11">ABC transporter permease</fullName>
    </recommendedName>
</protein>
<feature type="transmembrane region" description="Helical" evidence="6">
    <location>
        <begin position="721"/>
        <end position="744"/>
    </location>
</feature>
<feature type="transmembrane region" description="Helical" evidence="6">
    <location>
        <begin position="333"/>
        <end position="356"/>
    </location>
</feature>
<feature type="transmembrane region" description="Helical" evidence="6">
    <location>
        <begin position="764"/>
        <end position="785"/>
    </location>
</feature>
<dbReference type="PANTHER" id="PTHR30572">
    <property type="entry name" value="MEMBRANE COMPONENT OF TRANSPORTER-RELATED"/>
    <property type="match status" value="1"/>
</dbReference>
<dbReference type="GO" id="GO:0005886">
    <property type="term" value="C:plasma membrane"/>
    <property type="evidence" value="ECO:0007669"/>
    <property type="project" value="UniProtKB-SubCell"/>
</dbReference>
<reference evidence="9 10" key="1">
    <citation type="submission" date="2016-10" db="EMBL/GenBank/DDBJ databases">
        <title>Arsenicibacter rosenii gen. nov., sp. nov., an efficient arsenic-methylating bacterium isolated from an arsenic-contaminated paddy soil.</title>
        <authorList>
            <person name="Huang K."/>
        </authorList>
    </citation>
    <scope>NUCLEOTIDE SEQUENCE [LARGE SCALE GENOMIC DNA]</scope>
    <source>
        <strain evidence="9 10">SM-1</strain>
    </source>
</reference>
<evidence type="ECO:0000259" key="8">
    <source>
        <dbReference type="Pfam" id="PF12704"/>
    </source>
</evidence>
<evidence type="ECO:0000256" key="5">
    <source>
        <dbReference type="ARBA" id="ARBA00023136"/>
    </source>
</evidence>
<feature type="domain" description="MacB-like periplasmic core" evidence="8">
    <location>
        <begin position="510"/>
        <end position="634"/>
    </location>
</feature>
<accession>A0A1S2VP18</accession>
<keyword evidence="10" id="KW-1185">Reference proteome</keyword>
<keyword evidence="3 6" id="KW-0812">Transmembrane</keyword>
<comment type="caution">
    <text evidence="9">The sequence shown here is derived from an EMBL/GenBank/DDBJ whole genome shotgun (WGS) entry which is preliminary data.</text>
</comment>
<dbReference type="EMBL" id="MORL01000002">
    <property type="protein sequence ID" value="OIN60484.1"/>
    <property type="molecule type" value="Genomic_DNA"/>
</dbReference>
<organism evidence="9 10">
    <name type="scientific">Arsenicibacter rosenii</name>
    <dbReference type="NCBI Taxonomy" id="1750698"/>
    <lineage>
        <taxon>Bacteria</taxon>
        <taxon>Pseudomonadati</taxon>
        <taxon>Bacteroidota</taxon>
        <taxon>Cytophagia</taxon>
        <taxon>Cytophagales</taxon>
        <taxon>Spirosomataceae</taxon>
        <taxon>Arsenicibacter</taxon>
    </lineage>
</organism>
<sequence length="800" mass="90182">MLTHYLKLAGRRLWRERRVNIIRIGGLALGLACGMVIFLVVNYMFSFDRYHPHIDRSYWVVTDIKREHTMPTDAAPRPMADVLRREYPFVESAVRLETFFGRNISVPDGKGGWAKKFGEARNMCYTEPQYFDLFGVEWVSGDRKTALAVPNTIVLSERYARKYFDTENALGRTLRLDNRTTLTVTGIIKNPPPNTQLRYDGLVSYGTIPVLESQQALQDWTGLQAMCFVLLRQGANPKQLAEALPAVRQKYLSDEDRKHFEYQLLPLKELNHERSGMAPRPILYALILIGMLLILAGCINYVNLATAQALQRSREIGVRKVMGSSRRQLIRQFLLETLLLTLVAVAVALLLAQLVLPLVNQTLAGVVEKLDPSISILDLLEPRAMVWFTALILLVVLMAGLYPALMLSRFNPTKVLSGRLTTRSAGGLRVRRGLITGQFLLTQLFLLIVLVITTQLRHMQSVDWGFRHTGVLAVWMPREGAVPFSQLRENWLRVPGVERVTFGSDPPAAPYNRPVPFSYHTRTEPEGFETRLRAADDHYLAAFNLSLVAGRNLNPSDTAGREVIVNETLVNKLGVTPVSTVVGKQIRMKDADRVIVGVVRDFRSSDLHSPVMPVALLHDAPHSRMAMITLKAGYTDKTLDAVQAIWDKTFPDQVYRGQDVDSMMERFTETEQLLAGFVQVFALIAVGMSCLGVYGLVMFMAEARGKEIGVRRMLGARTGQLLWIFGREFGQLLGIGFLVAAPLGWWLMGSWLQQYTHHVTMSSWMLLVTLLATLLITVLTVYRYVIKAVYVNPIHYLRAE</sequence>
<dbReference type="InterPro" id="IPR025857">
    <property type="entry name" value="MacB_PCD"/>
</dbReference>
<dbReference type="AlphaFoldDB" id="A0A1S2VP18"/>
<evidence type="ECO:0000256" key="1">
    <source>
        <dbReference type="ARBA" id="ARBA00004651"/>
    </source>
</evidence>
<evidence type="ECO:0000259" key="7">
    <source>
        <dbReference type="Pfam" id="PF02687"/>
    </source>
</evidence>
<feature type="domain" description="ABC3 transporter permease C-terminal" evidence="7">
    <location>
        <begin position="680"/>
        <end position="793"/>
    </location>
</feature>
<dbReference type="PANTHER" id="PTHR30572:SF18">
    <property type="entry name" value="ABC-TYPE MACROLIDE FAMILY EXPORT SYSTEM PERMEASE COMPONENT 2"/>
    <property type="match status" value="1"/>
</dbReference>
<feature type="domain" description="MacB-like periplasmic core" evidence="8">
    <location>
        <begin position="24"/>
        <end position="246"/>
    </location>
</feature>
<comment type="subcellular location">
    <subcellularLocation>
        <location evidence="1">Cell membrane</location>
        <topology evidence="1">Multi-pass membrane protein</topology>
    </subcellularLocation>
</comment>
<keyword evidence="5 6" id="KW-0472">Membrane</keyword>
<dbReference type="RefSeq" id="WP_071502279.1">
    <property type="nucleotide sequence ID" value="NZ_MORL01000002.1"/>
</dbReference>
<evidence type="ECO:0000256" key="4">
    <source>
        <dbReference type="ARBA" id="ARBA00022989"/>
    </source>
</evidence>
<dbReference type="InterPro" id="IPR050250">
    <property type="entry name" value="Macrolide_Exporter_MacB"/>
</dbReference>
<name>A0A1S2VP18_9BACT</name>
<dbReference type="GO" id="GO:0022857">
    <property type="term" value="F:transmembrane transporter activity"/>
    <property type="evidence" value="ECO:0007669"/>
    <property type="project" value="TreeGrafter"/>
</dbReference>
<evidence type="ECO:0000313" key="10">
    <source>
        <dbReference type="Proteomes" id="UP000181790"/>
    </source>
</evidence>
<dbReference type="Pfam" id="PF12704">
    <property type="entry name" value="MacB_PCD"/>
    <property type="match status" value="2"/>
</dbReference>
<feature type="transmembrane region" description="Helical" evidence="6">
    <location>
        <begin position="282"/>
        <end position="304"/>
    </location>
</feature>
<gene>
    <name evidence="9" type="ORF">BLX24_06605</name>
</gene>
<evidence type="ECO:0000256" key="2">
    <source>
        <dbReference type="ARBA" id="ARBA00022475"/>
    </source>
</evidence>
<feature type="transmembrane region" description="Helical" evidence="6">
    <location>
        <begin position="21"/>
        <end position="45"/>
    </location>
</feature>
<dbReference type="Proteomes" id="UP000181790">
    <property type="component" value="Unassembled WGS sequence"/>
</dbReference>
<evidence type="ECO:0000256" key="6">
    <source>
        <dbReference type="SAM" id="Phobius"/>
    </source>
</evidence>
<proteinExistence type="predicted"/>
<dbReference type="OrthoDB" id="5933722at2"/>
<dbReference type="Pfam" id="PF02687">
    <property type="entry name" value="FtsX"/>
    <property type="match status" value="2"/>
</dbReference>
<keyword evidence="4 6" id="KW-1133">Transmembrane helix</keyword>
<feature type="transmembrane region" description="Helical" evidence="6">
    <location>
        <begin position="384"/>
        <end position="405"/>
    </location>
</feature>
<feature type="transmembrane region" description="Helical" evidence="6">
    <location>
        <begin position="673"/>
        <end position="700"/>
    </location>
</feature>
<feature type="domain" description="ABC3 transporter permease C-terminal" evidence="7">
    <location>
        <begin position="288"/>
        <end position="412"/>
    </location>
</feature>